<dbReference type="GO" id="GO:0008234">
    <property type="term" value="F:cysteine-type peptidase activity"/>
    <property type="evidence" value="ECO:0007669"/>
    <property type="project" value="InterPro"/>
</dbReference>
<gene>
    <name evidence="6" type="ORF">E5676_scaffold527G00290</name>
</gene>
<evidence type="ECO:0000313" key="7">
    <source>
        <dbReference type="Proteomes" id="UP000321947"/>
    </source>
</evidence>
<sequence>MSPLLSTSSMVHHALMSSIPFFLLTSNIPFFLLLSNIPIHLIGTMVALFIKELLMELVKGKEINSQPCYDSGEVTSFNIPEVETLVGDIFVDVYVLIIDDYPADMETKTSISDDPEDGIMPINVTSRGEDVLPPPPQPILESKDEINGFRLCISLYGLYEEIQRGTHPIDIGYIWIKDATILKYMMGKLPDYDKTWMDVNFIYMPYNIKGCHCVLIMLHMVEEKINVWDSFIDLTLDLDLDKELDNMRCVVPILLHRGDVFTMKPNLRSIP</sequence>
<evidence type="ECO:0000256" key="3">
    <source>
        <dbReference type="ARBA" id="ARBA00022801"/>
    </source>
</evidence>
<keyword evidence="2" id="KW-0645">Protease</keyword>
<evidence type="ECO:0000256" key="2">
    <source>
        <dbReference type="ARBA" id="ARBA00022670"/>
    </source>
</evidence>
<organism evidence="6 7">
    <name type="scientific">Cucumis melo var. makuwa</name>
    <name type="common">Oriental melon</name>
    <dbReference type="NCBI Taxonomy" id="1194695"/>
    <lineage>
        <taxon>Eukaryota</taxon>
        <taxon>Viridiplantae</taxon>
        <taxon>Streptophyta</taxon>
        <taxon>Embryophyta</taxon>
        <taxon>Tracheophyta</taxon>
        <taxon>Spermatophyta</taxon>
        <taxon>Magnoliopsida</taxon>
        <taxon>eudicotyledons</taxon>
        <taxon>Gunneridae</taxon>
        <taxon>Pentapetalae</taxon>
        <taxon>rosids</taxon>
        <taxon>fabids</taxon>
        <taxon>Cucurbitales</taxon>
        <taxon>Cucurbitaceae</taxon>
        <taxon>Benincaseae</taxon>
        <taxon>Cucumis</taxon>
    </lineage>
</organism>
<keyword evidence="4" id="KW-0472">Membrane</keyword>
<keyword evidence="3" id="KW-0378">Hydrolase</keyword>
<dbReference type="AlphaFoldDB" id="A0A5D3BYV2"/>
<feature type="domain" description="Ubiquitin-like protease family profile" evidence="5">
    <location>
        <begin position="194"/>
        <end position="254"/>
    </location>
</feature>
<dbReference type="SUPFAM" id="SSF54001">
    <property type="entry name" value="Cysteine proteinases"/>
    <property type="match status" value="1"/>
</dbReference>
<accession>A0A5D3BYV2</accession>
<protein>
    <submittedName>
        <fullName evidence="6">Ulp1-like peptidase</fullName>
    </submittedName>
</protein>
<proteinExistence type="inferred from homology"/>
<dbReference type="InterPro" id="IPR003653">
    <property type="entry name" value="Peptidase_C48_C"/>
</dbReference>
<keyword evidence="4" id="KW-0812">Transmembrane</keyword>
<evidence type="ECO:0000256" key="4">
    <source>
        <dbReference type="SAM" id="Phobius"/>
    </source>
</evidence>
<comment type="caution">
    <text evidence="6">The sequence shown here is derived from an EMBL/GenBank/DDBJ whole genome shotgun (WGS) entry which is preliminary data.</text>
</comment>
<reference evidence="6 7" key="1">
    <citation type="submission" date="2019-08" db="EMBL/GenBank/DDBJ databases">
        <title>Draft genome sequences of two oriental melons (Cucumis melo L. var makuwa).</title>
        <authorList>
            <person name="Kwon S.-Y."/>
        </authorList>
    </citation>
    <scope>NUCLEOTIDE SEQUENCE [LARGE SCALE GENOMIC DNA]</scope>
    <source>
        <strain evidence="7">cv. Chang Bougi</strain>
        <tissue evidence="6">Leaf</tissue>
    </source>
</reference>
<evidence type="ECO:0000256" key="1">
    <source>
        <dbReference type="ARBA" id="ARBA00005234"/>
    </source>
</evidence>
<dbReference type="Proteomes" id="UP000321947">
    <property type="component" value="Unassembled WGS sequence"/>
</dbReference>
<dbReference type="InterPro" id="IPR038765">
    <property type="entry name" value="Papain-like_cys_pep_sf"/>
</dbReference>
<evidence type="ECO:0000313" key="6">
    <source>
        <dbReference type="EMBL" id="TYK04300.1"/>
    </source>
</evidence>
<feature type="transmembrane region" description="Helical" evidence="4">
    <location>
        <begin position="28"/>
        <end position="50"/>
    </location>
</feature>
<dbReference type="EMBL" id="SSTD01014408">
    <property type="protein sequence ID" value="TYK04300.1"/>
    <property type="molecule type" value="Genomic_DNA"/>
</dbReference>
<name>A0A5D3BYV2_CUCMM</name>
<evidence type="ECO:0000259" key="5">
    <source>
        <dbReference type="Pfam" id="PF02902"/>
    </source>
</evidence>
<keyword evidence="4" id="KW-1133">Transmembrane helix</keyword>
<dbReference type="GO" id="GO:0006508">
    <property type="term" value="P:proteolysis"/>
    <property type="evidence" value="ECO:0007669"/>
    <property type="project" value="UniProtKB-KW"/>
</dbReference>
<dbReference type="Pfam" id="PF02902">
    <property type="entry name" value="Peptidase_C48"/>
    <property type="match status" value="1"/>
</dbReference>
<comment type="similarity">
    <text evidence="1">Belongs to the peptidase C48 family.</text>
</comment>